<keyword evidence="5" id="KW-0479">Metal-binding</keyword>
<name>X1AFR3_9ZZZZ</name>
<evidence type="ECO:0000256" key="7">
    <source>
        <dbReference type="ARBA" id="ARBA00022840"/>
    </source>
</evidence>
<dbReference type="CDD" id="cd05403">
    <property type="entry name" value="NT_KNTase_like"/>
    <property type="match status" value="1"/>
</dbReference>
<accession>X1AFR3</accession>
<feature type="domain" description="Polymerase nucleotidyl transferase" evidence="10">
    <location>
        <begin position="30"/>
        <end position="100"/>
    </location>
</feature>
<gene>
    <name evidence="11" type="ORF">S01H4_19782</name>
</gene>
<dbReference type="PANTHER" id="PTHR33571">
    <property type="entry name" value="SSL8005 PROTEIN"/>
    <property type="match status" value="1"/>
</dbReference>
<comment type="caution">
    <text evidence="11">The sequence shown here is derived from an EMBL/GenBank/DDBJ whole genome shotgun (WGS) entry which is preliminary data.</text>
</comment>
<dbReference type="GO" id="GO:0046872">
    <property type="term" value="F:metal ion binding"/>
    <property type="evidence" value="ECO:0007669"/>
    <property type="project" value="UniProtKB-KW"/>
</dbReference>
<protein>
    <recommendedName>
        <fullName evidence="10">Polymerase nucleotidyl transferase domain-containing protein</fullName>
    </recommendedName>
</protein>
<evidence type="ECO:0000256" key="2">
    <source>
        <dbReference type="ARBA" id="ARBA00022649"/>
    </source>
</evidence>
<evidence type="ECO:0000256" key="5">
    <source>
        <dbReference type="ARBA" id="ARBA00022723"/>
    </source>
</evidence>
<keyword evidence="2" id="KW-1277">Toxin-antitoxin system</keyword>
<evidence type="ECO:0000313" key="11">
    <source>
        <dbReference type="EMBL" id="GAG58921.1"/>
    </source>
</evidence>
<dbReference type="EMBL" id="BART01008845">
    <property type="protein sequence ID" value="GAG58921.1"/>
    <property type="molecule type" value="Genomic_DNA"/>
</dbReference>
<dbReference type="AlphaFoldDB" id="X1AFR3"/>
<dbReference type="InterPro" id="IPR002934">
    <property type="entry name" value="Polymerase_NTP_transf_dom"/>
</dbReference>
<dbReference type="Pfam" id="PF01909">
    <property type="entry name" value="NTP_transf_2"/>
    <property type="match status" value="1"/>
</dbReference>
<evidence type="ECO:0000256" key="8">
    <source>
        <dbReference type="ARBA" id="ARBA00022842"/>
    </source>
</evidence>
<evidence type="ECO:0000259" key="10">
    <source>
        <dbReference type="Pfam" id="PF01909"/>
    </source>
</evidence>
<dbReference type="SUPFAM" id="SSF81301">
    <property type="entry name" value="Nucleotidyltransferase"/>
    <property type="match status" value="1"/>
</dbReference>
<evidence type="ECO:0000256" key="3">
    <source>
        <dbReference type="ARBA" id="ARBA00022679"/>
    </source>
</evidence>
<evidence type="ECO:0000256" key="1">
    <source>
        <dbReference type="ARBA" id="ARBA00001946"/>
    </source>
</evidence>
<dbReference type="GO" id="GO:0005524">
    <property type="term" value="F:ATP binding"/>
    <property type="evidence" value="ECO:0007669"/>
    <property type="project" value="UniProtKB-KW"/>
</dbReference>
<evidence type="ECO:0000256" key="6">
    <source>
        <dbReference type="ARBA" id="ARBA00022741"/>
    </source>
</evidence>
<dbReference type="InterPro" id="IPR043519">
    <property type="entry name" value="NT_sf"/>
</dbReference>
<dbReference type="GO" id="GO:0016779">
    <property type="term" value="F:nucleotidyltransferase activity"/>
    <property type="evidence" value="ECO:0007669"/>
    <property type="project" value="UniProtKB-KW"/>
</dbReference>
<evidence type="ECO:0000256" key="9">
    <source>
        <dbReference type="ARBA" id="ARBA00038276"/>
    </source>
</evidence>
<keyword evidence="4" id="KW-0548">Nucleotidyltransferase</keyword>
<comment type="cofactor">
    <cofactor evidence="1">
        <name>Mg(2+)</name>
        <dbReference type="ChEBI" id="CHEBI:18420"/>
    </cofactor>
</comment>
<keyword evidence="8" id="KW-0460">Magnesium</keyword>
<comment type="similarity">
    <text evidence="9">Belongs to the MntA antitoxin family.</text>
</comment>
<keyword evidence="3" id="KW-0808">Transferase</keyword>
<keyword evidence="7" id="KW-0067">ATP-binding</keyword>
<keyword evidence="6" id="KW-0547">Nucleotide-binding</keyword>
<dbReference type="PANTHER" id="PTHR33571:SF12">
    <property type="entry name" value="BSL3053 PROTEIN"/>
    <property type="match status" value="1"/>
</dbReference>
<dbReference type="InterPro" id="IPR052038">
    <property type="entry name" value="Type-VII_TA_antitoxin"/>
</dbReference>
<evidence type="ECO:0000256" key="4">
    <source>
        <dbReference type="ARBA" id="ARBA00022695"/>
    </source>
</evidence>
<reference evidence="11" key="1">
    <citation type="journal article" date="2014" name="Front. Microbiol.">
        <title>High frequency of phylogenetically diverse reductive dehalogenase-homologous genes in deep subseafloor sedimentary metagenomes.</title>
        <authorList>
            <person name="Kawai M."/>
            <person name="Futagami T."/>
            <person name="Toyoda A."/>
            <person name="Takaki Y."/>
            <person name="Nishi S."/>
            <person name="Hori S."/>
            <person name="Arai W."/>
            <person name="Tsubouchi T."/>
            <person name="Morono Y."/>
            <person name="Uchiyama I."/>
            <person name="Ito T."/>
            <person name="Fujiyama A."/>
            <person name="Inagaki F."/>
            <person name="Takami H."/>
        </authorList>
    </citation>
    <scope>NUCLEOTIDE SEQUENCE</scope>
    <source>
        <strain evidence="11">Expedition CK06-06</strain>
    </source>
</reference>
<sequence length="103" mass="12179">MRKWDLVVLLDELREKKDSIVALGHEFGARHIRVFGSVARYEERPDSDIDFLVEFPRGYDLFSQRLPLAERLAQLLNRHVDVVPEHELNRHIREYVLSEAVEI</sequence>
<organism evidence="11">
    <name type="scientific">marine sediment metagenome</name>
    <dbReference type="NCBI Taxonomy" id="412755"/>
    <lineage>
        <taxon>unclassified sequences</taxon>
        <taxon>metagenomes</taxon>
        <taxon>ecological metagenomes</taxon>
    </lineage>
</organism>
<dbReference type="Gene3D" id="3.30.460.10">
    <property type="entry name" value="Beta Polymerase, domain 2"/>
    <property type="match status" value="1"/>
</dbReference>
<proteinExistence type="inferred from homology"/>